<organism evidence="5 6">
    <name type="scientific">Vibrio pelagius</name>
    <dbReference type="NCBI Taxonomy" id="28169"/>
    <lineage>
        <taxon>Bacteria</taxon>
        <taxon>Pseudomonadati</taxon>
        <taxon>Pseudomonadota</taxon>
        <taxon>Gammaproteobacteria</taxon>
        <taxon>Vibrionales</taxon>
        <taxon>Vibrionaceae</taxon>
        <taxon>Vibrio</taxon>
    </lineage>
</organism>
<feature type="domain" description="HTH deoR-type" evidence="4">
    <location>
        <begin position="3"/>
        <end position="58"/>
    </location>
</feature>
<dbReference type="SUPFAM" id="SSF100950">
    <property type="entry name" value="NagB/RpiA/CoA transferase-like"/>
    <property type="match status" value="1"/>
</dbReference>
<evidence type="ECO:0000259" key="4">
    <source>
        <dbReference type="PROSITE" id="PS51000"/>
    </source>
</evidence>
<dbReference type="InterPro" id="IPR036390">
    <property type="entry name" value="WH_DNA-bd_sf"/>
</dbReference>
<dbReference type="InterPro" id="IPR037171">
    <property type="entry name" value="NagB/RpiA_transferase-like"/>
</dbReference>
<name>A0ABY5GBA6_VIBPE</name>
<dbReference type="InterPro" id="IPR036388">
    <property type="entry name" value="WH-like_DNA-bd_sf"/>
</dbReference>
<dbReference type="PANTHER" id="PTHR30363:SF58">
    <property type="entry name" value="REGULATORY PROTEIN, DEOR FAMILY"/>
    <property type="match status" value="1"/>
</dbReference>
<keyword evidence="3" id="KW-0804">Transcription</keyword>
<evidence type="ECO:0000313" key="6">
    <source>
        <dbReference type="Proteomes" id="UP001059120"/>
    </source>
</evidence>
<dbReference type="Gene3D" id="3.40.50.1360">
    <property type="match status" value="1"/>
</dbReference>
<accession>A0ABY5GBA6</accession>
<dbReference type="PROSITE" id="PS00894">
    <property type="entry name" value="HTH_DEOR_1"/>
    <property type="match status" value="1"/>
</dbReference>
<dbReference type="SMART" id="SM00420">
    <property type="entry name" value="HTH_DEOR"/>
    <property type="match status" value="1"/>
</dbReference>
<keyword evidence="5" id="KW-0614">Plasmid</keyword>
<dbReference type="Pfam" id="PF08220">
    <property type="entry name" value="HTH_DeoR"/>
    <property type="match status" value="1"/>
</dbReference>
<evidence type="ECO:0000313" key="5">
    <source>
        <dbReference type="EMBL" id="UTT87148.1"/>
    </source>
</evidence>
<dbReference type="EMBL" id="CP090616">
    <property type="protein sequence ID" value="UTT87148.1"/>
    <property type="molecule type" value="Genomic_DNA"/>
</dbReference>
<dbReference type="RefSeq" id="WP_255232860.1">
    <property type="nucleotide sequence ID" value="NZ_CP090616.1"/>
</dbReference>
<dbReference type="PANTHER" id="PTHR30363">
    <property type="entry name" value="HTH-TYPE TRANSCRIPTIONAL REGULATOR SRLR-RELATED"/>
    <property type="match status" value="1"/>
</dbReference>
<keyword evidence="2 5" id="KW-0238">DNA-binding</keyword>
<dbReference type="PROSITE" id="PS51000">
    <property type="entry name" value="HTH_DEOR_2"/>
    <property type="match status" value="1"/>
</dbReference>
<geneLocation type="plasmid" evidence="5 6">
    <name>p_1</name>
</geneLocation>
<dbReference type="InterPro" id="IPR050313">
    <property type="entry name" value="Carb_Metab_HTH_regulators"/>
</dbReference>
<keyword evidence="1" id="KW-0805">Transcription regulation</keyword>
<keyword evidence="6" id="KW-1185">Reference proteome</keyword>
<reference evidence="5" key="1">
    <citation type="submission" date="2022-01" db="EMBL/GenBank/DDBJ databases">
        <title>Alginate degradation mechanism of Vibrio pelagius WXL662.</title>
        <authorList>
            <person name="He X."/>
        </authorList>
    </citation>
    <scope>NUCLEOTIDE SEQUENCE</scope>
    <source>
        <strain evidence="5">WXL662</strain>
        <plasmid evidence="5">p_1</plasmid>
    </source>
</reference>
<dbReference type="InterPro" id="IPR014036">
    <property type="entry name" value="DeoR-like_C"/>
</dbReference>
<dbReference type="SMART" id="SM01134">
    <property type="entry name" value="DeoRC"/>
    <property type="match status" value="1"/>
</dbReference>
<dbReference type="Pfam" id="PF00455">
    <property type="entry name" value="DeoRC"/>
    <property type="match status" value="1"/>
</dbReference>
<gene>
    <name evidence="5" type="ORF">LZI70_20225</name>
</gene>
<dbReference type="GO" id="GO:0003677">
    <property type="term" value="F:DNA binding"/>
    <property type="evidence" value="ECO:0007669"/>
    <property type="project" value="UniProtKB-KW"/>
</dbReference>
<evidence type="ECO:0000256" key="1">
    <source>
        <dbReference type="ARBA" id="ARBA00023015"/>
    </source>
</evidence>
<evidence type="ECO:0000256" key="3">
    <source>
        <dbReference type="ARBA" id="ARBA00023163"/>
    </source>
</evidence>
<dbReference type="InterPro" id="IPR018356">
    <property type="entry name" value="Tscrpt_reg_HTH_DeoR_CS"/>
</dbReference>
<dbReference type="PRINTS" id="PR00037">
    <property type="entry name" value="HTHLACR"/>
</dbReference>
<proteinExistence type="predicted"/>
<dbReference type="Proteomes" id="UP001059120">
    <property type="component" value="Plasmid p_1"/>
</dbReference>
<dbReference type="Gene3D" id="1.10.10.10">
    <property type="entry name" value="Winged helix-like DNA-binding domain superfamily/Winged helix DNA-binding domain"/>
    <property type="match status" value="1"/>
</dbReference>
<dbReference type="InterPro" id="IPR001034">
    <property type="entry name" value="DeoR_HTH"/>
</dbReference>
<evidence type="ECO:0000256" key="2">
    <source>
        <dbReference type="ARBA" id="ARBA00023125"/>
    </source>
</evidence>
<protein>
    <submittedName>
        <fullName evidence="5">DeoR/GlpR family DNA-binding transcription regulator</fullName>
    </submittedName>
</protein>
<sequence>MIPAERHRTILSLLSTHEVISINELADRLQVSHMTIRRDIAKLEELEKVTSVSGGVQLTQILESEPSHDVKSVLKSNEKSVIGYIASQLIPKKSTIYLDAGTTTLEIAHHIAQRDDLLVITNDFVISAYLSRHGECELYHTGGRVDKANQSSIGGKVAEFLASMNIDIAFISTSSWNLNGISTPSEPKVVVKKAIARAAQKNILVSDSSKYGRIATFHAIGIKCFDTIVTDTEFPVHVQNELEDKGIKVLTAHLDEPISSLNNKVTMPD</sequence>
<dbReference type="SUPFAM" id="SSF46785">
    <property type="entry name" value="Winged helix' DNA-binding domain"/>
    <property type="match status" value="1"/>
</dbReference>